<gene>
    <name evidence="1" type="ORF">EZS28_008254</name>
</gene>
<dbReference type="Proteomes" id="UP000324800">
    <property type="component" value="Unassembled WGS sequence"/>
</dbReference>
<name>A0A5J4WMK5_9EUKA</name>
<protein>
    <submittedName>
        <fullName evidence="1">Uncharacterized protein</fullName>
    </submittedName>
</protein>
<evidence type="ECO:0000313" key="2">
    <source>
        <dbReference type="Proteomes" id="UP000324800"/>
    </source>
</evidence>
<evidence type="ECO:0000313" key="1">
    <source>
        <dbReference type="EMBL" id="KAA6396220.1"/>
    </source>
</evidence>
<dbReference type="EMBL" id="SNRW01001484">
    <property type="protein sequence ID" value="KAA6396220.1"/>
    <property type="molecule type" value="Genomic_DNA"/>
</dbReference>
<sequence length="227" mass="26271">MNYQENPQILWQPKRLTLSPNLFIQLTGALDLYDGLSEKAANPIVNNASPVKFIDLETFYKVSHCKEQEAKASKIYVISKILLELQKISNQFMDINDNQQYILLTEPVRYDLLSQVVQDKRLTYKDEEIEYAGGNHQTAVTVTFFNNHITSPEDCDAFAERIHQHENGRLFKCGFDFGTAIQRSEVIIDPNYFGRDFVEAFYPGKIRYKSYKTTALTKILIIILRET</sequence>
<organism evidence="1 2">
    <name type="scientific">Streblomastix strix</name>
    <dbReference type="NCBI Taxonomy" id="222440"/>
    <lineage>
        <taxon>Eukaryota</taxon>
        <taxon>Metamonada</taxon>
        <taxon>Preaxostyla</taxon>
        <taxon>Oxymonadida</taxon>
        <taxon>Streblomastigidae</taxon>
        <taxon>Streblomastix</taxon>
    </lineage>
</organism>
<accession>A0A5J4WMK5</accession>
<proteinExistence type="predicted"/>
<comment type="caution">
    <text evidence="1">The sequence shown here is derived from an EMBL/GenBank/DDBJ whole genome shotgun (WGS) entry which is preliminary data.</text>
</comment>
<reference evidence="1 2" key="1">
    <citation type="submission" date="2019-03" db="EMBL/GenBank/DDBJ databases">
        <title>Single cell metagenomics reveals metabolic interactions within the superorganism composed of flagellate Streblomastix strix and complex community of Bacteroidetes bacteria on its surface.</title>
        <authorList>
            <person name="Treitli S.C."/>
            <person name="Kolisko M."/>
            <person name="Husnik F."/>
            <person name="Keeling P."/>
            <person name="Hampl V."/>
        </authorList>
    </citation>
    <scope>NUCLEOTIDE SEQUENCE [LARGE SCALE GENOMIC DNA]</scope>
    <source>
        <strain evidence="1">ST1C</strain>
    </source>
</reference>
<dbReference type="AlphaFoldDB" id="A0A5J4WMK5"/>